<keyword evidence="3" id="KW-0614">Plasmid</keyword>
<proteinExistence type="predicted"/>
<gene>
    <name evidence="3" type="ORF">ABY42_15690</name>
</gene>
<dbReference type="RefSeq" id="WP_050460047.1">
    <property type="nucleotide sequence ID" value="NZ_CP011948.1"/>
</dbReference>
<dbReference type="Gene3D" id="1.10.510.40">
    <property type="match status" value="1"/>
</dbReference>
<geneLocation type="plasmid" evidence="3 4">
    <name>pHG1</name>
</geneLocation>
<evidence type="ECO:0000313" key="4">
    <source>
        <dbReference type="Proteomes" id="UP000066124"/>
    </source>
</evidence>
<accession>A0A0K1IY54</accession>
<dbReference type="PANTHER" id="PTHR34384">
    <property type="entry name" value="L-2,3-DIAMINOPROPANOATE--CITRATE LIGASE"/>
    <property type="match status" value="1"/>
</dbReference>
<dbReference type="InterPro" id="IPR022770">
    <property type="entry name" value="IucA/IucC-like_C"/>
</dbReference>
<dbReference type="KEGG" id="hgi:ABY42_15690"/>
<dbReference type="Proteomes" id="UP000066124">
    <property type="component" value="Plasmid pHG1"/>
</dbReference>
<evidence type="ECO:0000259" key="2">
    <source>
        <dbReference type="Pfam" id="PF06276"/>
    </source>
</evidence>
<dbReference type="AlphaFoldDB" id="A0A0K1IY54"/>
<dbReference type="GO" id="GO:0019290">
    <property type="term" value="P:siderophore biosynthetic process"/>
    <property type="evidence" value="ECO:0007669"/>
    <property type="project" value="InterPro"/>
</dbReference>
<feature type="domain" description="Aerobactin siderophore biosynthesis IucA/IucC-like C-terminal" evidence="2">
    <location>
        <begin position="424"/>
        <end position="584"/>
    </location>
</feature>
<dbReference type="Pfam" id="PF06276">
    <property type="entry name" value="FhuF"/>
    <property type="match status" value="1"/>
</dbReference>
<sequence length="608" mass="67153">MATSRDIGRTPAADAAPDDRAASATLHSFLNCYLHEIGGHEVVDAAEAPLEADCKRGVRLPLPEQKIEVFVPLSYYSDGGRHLFGGPGVSVLPDGRVIDLDYLRLARLLLEELSLARDAPGAVDELLLRVVESCRNTARAVEARRGDEARLYGFDTTFRDAEQSLVFGHHRHPTPKSRQGIAPHDEPRFAPELRGSFRLHYFRVASDLLDHDSTLDRSAPAWIADALRADEAVPDSFAAEHLDGDTDDGLVPVHPWQADYLLAQPAVRARLGDGIESLGEVGREFYPTTSVRTLYSPDAPFMVKGSLNVKITNSARVNKRHELVRGVAVSELLDAGLRDVIDAEFPEFGLVDDPAYVTVDLGDGESGFETVLRENPFRGDAATNATPVVALCQNPIGEHRSRLGTIVGTLAEREGRPSGAVAESWFRRYLSVGLRPVLWLYLRYGFGVEAHQQNSVVLLEDGYPSAFRYRDNQGYYFPESRYDRLDDFLPGVGERTDTVCDDDIADQRMIYWTVLNNALGVVSALGRSGLVDERRLLAALREELESLRGVDAPGSSLLDRLLAEPTLTRQSNLLTRFHDIDELDDSLDDAPLFVEVDNPLVTAFDGER</sequence>
<evidence type="ECO:0000313" key="3">
    <source>
        <dbReference type="EMBL" id="AKU09245.1"/>
    </source>
</evidence>
<dbReference type="InterPro" id="IPR007310">
    <property type="entry name" value="Aerobactin_biosyn_IucA/IucC_N"/>
</dbReference>
<evidence type="ECO:0000259" key="1">
    <source>
        <dbReference type="Pfam" id="PF04183"/>
    </source>
</evidence>
<name>A0A0K1IY54_HALGI</name>
<dbReference type="Pfam" id="PF04183">
    <property type="entry name" value="IucA_IucC"/>
    <property type="match status" value="1"/>
</dbReference>
<organism evidence="3 4">
    <name type="scientific">Haloferax gibbonsii</name>
    <dbReference type="NCBI Taxonomy" id="35746"/>
    <lineage>
        <taxon>Archaea</taxon>
        <taxon>Methanobacteriati</taxon>
        <taxon>Methanobacteriota</taxon>
        <taxon>Stenosarchaea group</taxon>
        <taxon>Halobacteria</taxon>
        <taxon>Halobacteriales</taxon>
        <taxon>Haloferacaceae</taxon>
        <taxon>Haloferax</taxon>
    </lineage>
</organism>
<dbReference type="GO" id="GO:0016881">
    <property type="term" value="F:acid-amino acid ligase activity"/>
    <property type="evidence" value="ECO:0007669"/>
    <property type="project" value="UniProtKB-ARBA"/>
</dbReference>
<protein>
    <submittedName>
        <fullName evidence="3">Iron transporter</fullName>
    </submittedName>
</protein>
<feature type="domain" description="Aerobactin siderophore biosynthesis IucA/IucC N-terminal" evidence="1">
    <location>
        <begin position="158"/>
        <end position="393"/>
    </location>
</feature>
<dbReference type="InterPro" id="IPR037455">
    <property type="entry name" value="LucA/IucC-like"/>
</dbReference>
<dbReference type="EMBL" id="CP011948">
    <property type="protein sequence ID" value="AKU09245.1"/>
    <property type="molecule type" value="Genomic_DNA"/>
</dbReference>
<dbReference type="PATRIC" id="fig|35746.4.peg.3385"/>
<dbReference type="GeneID" id="25247424"/>
<dbReference type="PANTHER" id="PTHR34384:SF5">
    <property type="entry name" value="L-2,3-DIAMINOPROPANOATE--CITRATE LIGASE"/>
    <property type="match status" value="1"/>
</dbReference>
<reference evidence="4" key="1">
    <citation type="journal article" date="2015" name="J. Biotechnol.">
        <title>Complete genome sequence of Haloferax gibbonsii strain ARA6, a potential producer of polyhydroxyalkanoates and halocins isolated from Araruama, Rio de Janeiro, Brasil.</title>
        <authorList>
            <person name="Pinto L.H."/>
            <person name="D'Alincourt Carvalho-Assef A.P."/>
            <person name="Vieira R.P."/>
            <person name="Clementino M.M."/>
            <person name="Albano R.M."/>
        </authorList>
    </citation>
    <scope>NUCLEOTIDE SEQUENCE [LARGE SCALE GENOMIC DNA]</scope>
    <source>
        <strain evidence="4">ARA6</strain>
        <plasmid evidence="4">Plasmid pHG1</plasmid>
    </source>
</reference>